<evidence type="ECO:0000256" key="5">
    <source>
        <dbReference type="ARBA" id="ARBA00022737"/>
    </source>
</evidence>
<dbReference type="PROSITE" id="PS50920">
    <property type="entry name" value="SOLCAR"/>
    <property type="match status" value="3"/>
</dbReference>
<dbReference type="Pfam" id="PF00153">
    <property type="entry name" value="Mito_carr"/>
    <property type="match status" value="3"/>
</dbReference>
<dbReference type="EMBL" id="BDHI01000029">
    <property type="protein sequence ID" value="GCB28039.1"/>
    <property type="molecule type" value="Genomic_DNA"/>
</dbReference>
<keyword evidence="6" id="KW-0496">Mitochondrion</keyword>
<dbReference type="GO" id="GO:0016020">
    <property type="term" value="C:membrane"/>
    <property type="evidence" value="ECO:0007669"/>
    <property type="project" value="UniProtKB-SubCell"/>
</dbReference>
<feature type="repeat" description="Solcar" evidence="9">
    <location>
        <begin position="297"/>
        <end position="379"/>
    </location>
</feature>
<evidence type="ECO:0000256" key="10">
    <source>
        <dbReference type="RuleBase" id="RU000488"/>
    </source>
</evidence>
<dbReference type="InterPro" id="IPR018108">
    <property type="entry name" value="MCP_transmembrane"/>
</dbReference>
<keyword evidence="7" id="KW-1133">Transmembrane helix</keyword>
<dbReference type="InterPro" id="IPR044712">
    <property type="entry name" value="SLC25A32-like"/>
</dbReference>
<dbReference type="InterPro" id="IPR023395">
    <property type="entry name" value="MCP_dom_sf"/>
</dbReference>
<feature type="repeat" description="Solcar" evidence="9">
    <location>
        <begin position="50"/>
        <end position="138"/>
    </location>
</feature>
<evidence type="ECO:0000256" key="2">
    <source>
        <dbReference type="ARBA" id="ARBA00006375"/>
    </source>
</evidence>
<keyword evidence="4 9" id="KW-0812">Transmembrane</keyword>
<keyword evidence="5" id="KW-0677">Repeat</keyword>
<dbReference type="PANTHER" id="PTHR45683">
    <property type="entry name" value="MITOCHONDRIAL NICOTINAMIDE ADENINE DINUCLEOTIDE TRANSPORTER 1-RELATED-RELATED"/>
    <property type="match status" value="1"/>
</dbReference>
<evidence type="ECO:0000256" key="9">
    <source>
        <dbReference type="PROSITE-ProRule" id="PRU00282"/>
    </source>
</evidence>
<evidence type="ECO:0000256" key="8">
    <source>
        <dbReference type="ARBA" id="ARBA00023136"/>
    </source>
</evidence>
<dbReference type="GO" id="GO:0055085">
    <property type="term" value="P:transmembrane transport"/>
    <property type="evidence" value="ECO:0007669"/>
    <property type="project" value="InterPro"/>
</dbReference>
<name>A0A401L957_ASPAW</name>
<proteinExistence type="inferred from homology"/>
<comment type="caution">
    <text evidence="11">The sequence shown here is derived from an EMBL/GenBank/DDBJ whole genome shotgun (WGS) entry which is preliminary data.</text>
</comment>
<organism evidence="11 12">
    <name type="scientific">Aspergillus awamori</name>
    <name type="common">Black koji mold</name>
    <dbReference type="NCBI Taxonomy" id="105351"/>
    <lineage>
        <taxon>Eukaryota</taxon>
        <taxon>Fungi</taxon>
        <taxon>Dikarya</taxon>
        <taxon>Ascomycota</taxon>
        <taxon>Pezizomycotina</taxon>
        <taxon>Eurotiomycetes</taxon>
        <taxon>Eurotiomycetidae</taxon>
        <taxon>Eurotiales</taxon>
        <taxon>Aspergillaceae</taxon>
        <taxon>Aspergillus</taxon>
    </lineage>
</organism>
<dbReference type="Gene3D" id="1.50.40.10">
    <property type="entry name" value="Mitochondrial carrier domain"/>
    <property type="match status" value="2"/>
</dbReference>
<feature type="repeat" description="Solcar" evidence="9">
    <location>
        <begin position="171"/>
        <end position="258"/>
    </location>
</feature>
<accession>A0A401L957</accession>
<sequence length="390" mass="42335">MNLNLSSSSNPDRIRTSLILPTLPARISNTCKRHIPGGLEGLMTGKDGLSSSFVETVAGFTAGIASTLCLHPLDLIKTRLQVDRLPSSRVGGSVPVIREIFQNEGGIKAFYRGLTPNIFGNSTSWALYFLCYGNIKGVMRSWRSGSQDQALTSADYFLASGSAGTLQKQKRNRPAMFSPKKAPGMLTSALTNPIWVIKTRMLSTGSQSPGAYASFTTGAKEILRSEGIAGFYRGLVPALFGVSHGALQFMAYEQLKLHRSRMAPSAGTTGVRRDADWSHVSSSDAARSGIRELGNVDLFVISSLSKLFAGCVTYPYQVLRSRLQTYDAHLVYSGVRDAVAQIWAREGITGFYKGLGPNLLRVLPSTWVTFLVGELVSLSERKAEATTYRT</sequence>
<dbReference type="Proteomes" id="UP000286921">
    <property type="component" value="Unassembled WGS sequence"/>
</dbReference>
<dbReference type="SUPFAM" id="SSF103506">
    <property type="entry name" value="Mitochondrial carrier"/>
    <property type="match status" value="1"/>
</dbReference>
<evidence type="ECO:0000313" key="11">
    <source>
        <dbReference type="EMBL" id="GCB28039.1"/>
    </source>
</evidence>
<evidence type="ECO:0000256" key="6">
    <source>
        <dbReference type="ARBA" id="ARBA00022792"/>
    </source>
</evidence>
<keyword evidence="12" id="KW-1185">Reference proteome</keyword>
<dbReference type="GO" id="GO:0006862">
    <property type="term" value="P:nucleotide transport"/>
    <property type="evidence" value="ECO:0007669"/>
    <property type="project" value="InterPro"/>
</dbReference>
<evidence type="ECO:0000256" key="7">
    <source>
        <dbReference type="ARBA" id="ARBA00022989"/>
    </source>
</evidence>
<gene>
    <name evidence="11" type="ORF">AAWM_10924</name>
</gene>
<comment type="subcellular location">
    <subcellularLocation>
        <location evidence="1">Membrane</location>
        <topology evidence="1">Multi-pass membrane protein</topology>
    </subcellularLocation>
</comment>
<evidence type="ECO:0000256" key="1">
    <source>
        <dbReference type="ARBA" id="ARBA00004141"/>
    </source>
</evidence>
<keyword evidence="8 9" id="KW-0472">Membrane</keyword>
<comment type="similarity">
    <text evidence="2 10">Belongs to the mitochondrial carrier (TC 2.A.29) family.</text>
</comment>
<dbReference type="STRING" id="105351.A0A401L957"/>
<keyword evidence="3 10" id="KW-0813">Transport</keyword>
<keyword evidence="6" id="KW-0999">Mitochondrion inner membrane</keyword>
<evidence type="ECO:0000256" key="4">
    <source>
        <dbReference type="ARBA" id="ARBA00022692"/>
    </source>
</evidence>
<evidence type="ECO:0000256" key="3">
    <source>
        <dbReference type="ARBA" id="ARBA00022448"/>
    </source>
</evidence>
<dbReference type="AlphaFoldDB" id="A0A401L957"/>
<evidence type="ECO:0000313" key="12">
    <source>
        <dbReference type="Proteomes" id="UP000286921"/>
    </source>
</evidence>
<reference evidence="11 12" key="1">
    <citation type="submission" date="2016-09" db="EMBL/GenBank/DDBJ databases">
        <title>Aspergillus awamori IFM 58123T.</title>
        <authorList>
            <person name="Kusuya Y."/>
            <person name="Shimizu M."/>
            <person name="Takahashi H."/>
            <person name="Yaguchi T."/>
        </authorList>
    </citation>
    <scope>NUCLEOTIDE SEQUENCE [LARGE SCALE GENOMIC DNA]</scope>
    <source>
        <strain evidence="11 12">IFM 58123</strain>
    </source>
</reference>
<protein>
    <submittedName>
        <fullName evidence="11">Mitochondrial folate transporter/carrier</fullName>
    </submittedName>
</protein>